<dbReference type="EMBL" id="BTSY01000003">
    <property type="protein sequence ID" value="GMT17860.1"/>
    <property type="molecule type" value="Genomic_DNA"/>
</dbReference>
<feature type="non-terminal residue" evidence="3">
    <location>
        <position position="1"/>
    </location>
</feature>
<dbReference type="EMBL" id="BTSY01000003">
    <property type="protein sequence ID" value="GMT17857.1"/>
    <property type="molecule type" value="Genomic_DNA"/>
</dbReference>
<feature type="compositionally biased region" description="Basic and acidic residues" evidence="1">
    <location>
        <begin position="7"/>
        <end position="24"/>
    </location>
</feature>
<evidence type="ECO:0000313" key="2">
    <source>
        <dbReference type="EMBL" id="GMT17857.1"/>
    </source>
</evidence>
<feature type="non-terminal residue" evidence="3">
    <location>
        <position position="74"/>
    </location>
</feature>
<feature type="compositionally biased region" description="Basic and acidic residues" evidence="1">
    <location>
        <begin position="43"/>
        <end position="54"/>
    </location>
</feature>
<gene>
    <name evidence="2" type="ORF">PFISCL1PPCAC_9154</name>
    <name evidence="3" type="ORF">PFISCL1PPCAC_9157</name>
</gene>
<evidence type="ECO:0000256" key="1">
    <source>
        <dbReference type="SAM" id="MobiDB-lite"/>
    </source>
</evidence>
<evidence type="ECO:0000313" key="4">
    <source>
        <dbReference type="Proteomes" id="UP001432322"/>
    </source>
</evidence>
<keyword evidence="4" id="KW-1185">Reference proteome</keyword>
<feature type="region of interest" description="Disordered" evidence="1">
    <location>
        <begin position="1"/>
        <end position="74"/>
    </location>
</feature>
<evidence type="ECO:0000313" key="3">
    <source>
        <dbReference type="EMBL" id="GMT17860.1"/>
    </source>
</evidence>
<dbReference type="Proteomes" id="UP001432322">
    <property type="component" value="Unassembled WGS sequence"/>
</dbReference>
<organism evidence="3 4">
    <name type="scientific">Pristionchus fissidentatus</name>
    <dbReference type="NCBI Taxonomy" id="1538716"/>
    <lineage>
        <taxon>Eukaryota</taxon>
        <taxon>Metazoa</taxon>
        <taxon>Ecdysozoa</taxon>
        <taxon>Nematoda</taxon>
        <taxon>Chromadorea</taxon>
        <taxon>Rhabditida</taxon>
        <taxon>Rhabditina</taxon>
        <taxon>Diplogasteromorpha</taxon>
        <taxon>Diplogasteroidea</taxon>
        <taxon>Neodiplogasteridae</taxon>
        <taxon>Pristionchus</taxon>
    </lineage>
</organism>
<comment type="caution">
    <text evidence="3">The sequence shown here is derived from an EMBL/GenBank/DDBJ whole genome shotgun (WGS) entry which is preliminary data.</text>
</comment>
<reference evidence="3" key="1">
    <citation type="submission" date="2023-10" db="EMBL/GenBank/DDBJ databases">
        <title>Genome assembly of Pristionchus species.</title>
        <authorList>
            <person name="Yoshida K."/>
            <person name="Sommer R.J."/>
        </authorList>
    </citation>
    <scope>NUCLEOTIDE SEQUENCE</scope>
    <source>
        <strain evidence="3">RS5133</strain>
    </source>
</reference>
<protein>
    <submittedName>
        <fullName evidence="3">Uncharacterized protein</fullName>
    </submittedName>
</protein>
<dbReference type="AlphaFoldDB" id="A0AAV5VGY9"/>
<accession>A0AAV5VGY9</accession>
<name>A0AAV5VGY9_9BILA</name>
<proteinExistence type="predicted"/>
<sequence>GRILTQRNKEKNSNGEHNEQDPNTERCGQVPSNSVPNRRGRSRKVEQQSDDAKVNRCRGRKRKLEDPVVRSETK</sequence>
<feature type="compositionally biased region" description="Basic and acidic residues" evidence="1">
    <location>
        <begin position="63"/>
        <end position="74"/>
    </location>
</feature>